<keyword evidence="3" id="KW-1185">Reference proteome</keyword>
<feature type="compositionally biased region" description="Low complexity" evidence="1">
    <location>
        <begin position="41"/>
        <end position="55"/>
    </location>
</feature>
<feature type="region of interest" description="Disordered" evidence="1">
    <location>
        <begin position="1"/>
        <end position="62"/>
    </location>
</feature>
<evidence type="ECO:0000313" key="2">
    <source>
        <dbReference type="EMBL" id="CAH1960514.1"/>
    </source>
</evidence>
<proteinExistence type="predicted"/>
<dbReference type="OrthoDB" id="6741597at2759"/>
<dbReference type="AlphaFoldDB" id="A0A9P0JSP9"/>
<comment type="caution">
    <text evidence="2">The sequence shown here is derived from an EMBL/GenBank/DDBJ whole genome shotgun (WGS) entry which is preliminary data.</text>
</comment>
<protein>
    <submittedName>
        <fullName evidence="2">Uncharacterized protein</fullName>
    </submittedName>
</protein>
<dbReference type="Proteomes" id="UP001152888">
    <property type="component" value="Unassembled WGS sequence"/>
</dbReference>
<dbReference type="SUPFAM" id="SSF57903">
    <property type="entry name" value="FYVE/PHD zinc finger"/>
    <property type="match status" value="1"/>
</dbReference>
<accession>A0A9P0JSP9</accession>
<dbReference type="EMBL" id="CAKOFQ010006688">
    <property type="protein sequence ID" value="CAH1960514.1"/>
    <property type="molecule type" value="Genomic_DNA"/>
</dbReference>
<gene>
    <name evidence="2" type="ORF">ACAOBT_LOCUS3672</name>
</gene>
<organism evidence="2 3">
    <name type="scientific">Acanthoscelides obtectus</name>
    <name type="common">Bean weevil</name>
    <name type="synonym">Bruchus obtectus</name>
    <dbReference type="NCBI Taxonomy" id="200917"/>
    <lineage>
        <taxon>Eukaryota</taxon>
        <taxon>Metazoa</taxon>
        <taxon>Ecdysozoa</taxon>
        <taxon>Arthropoda</taxon>
        <taxon>Hexapoda</taxon>
        <taxon>Insecta</taxon>
        <taxon>Pterygota</taxon>
        <taxon>Neoptera</taxon>
        <taxon>Endopterygota</taxon>
        <taxon>Coleoptera</taxon>
        <taxon>Polyphaga</taxon>
        <taxon>Cucujiformia</taxon>
        <taxon>Chrysomeloidea</taxon>
        <taxon>Chrysomelidae</taxon>
        <taxon>Bruchinae</taxon>
        <taxon>Bruchini</taxon>
        <taxon>Acanthoscelides</taxon>
    </lineage>
</organism>
<feature type="compositionally biased region" description="Basic and acidic residues" evidence="1">
    <location>
        <begin position="8"/>
        <end position="31"/>
    </location>
</feature>
<reference evidence="2" key="1">
    <citation type="submission" date="2022-03" db="EMBL/GenBank/DDBJ databases">
        <authorList>
            <person name="Sayadi A."/>
        </authorList>
    </citation>
    <scope>NUCLEOTIDE SEQUENCE</scope>
</reference>
<dbReference type="InterPro" id="IPR011011">
    <property type="entry name" value="Znf_FYVE_PHD"/>
</dbReference>
<evidence type="ECO:0000313" key="3">
    <source>
        <dbReference type="Proteomes" id="UP001152888"/>
    </source>
</evidence>
<evidence type="ECO:0000256" key="1">
    <source>
        <dbReference type="SAM" id="MobiDB-lite"/>
    </source>
</evidence>
<name>A0A9P0JSP9_ACAOB</name>
<sequence>MKSQQRMKKTDEKHSSNTKEKAGSNKKLAKEKSRRRARFDSSSSESETEVVTQESGESEIEVDRSEICAECGGYYFDKKGPKCDWIQCTRCSDWIHEICTRSDL</sequence>